<dbReference type="SUPFAM" id="SSF52540">
    <property type="entry name" value="P-loop containing nucleoside triphosphate hydrolases"/>
    <property type="match status" value="1"/>
</dbReference>
<keyword evidence="4" id="KW-0963">Cytoplasm</keyword>
<comment type="similarity">
    <text evidence="4">Belongs to the TRAFAC class YlqF/YawG GTPase family. MTG1 subfamily.</text>
</comment>
<dbReference type="Gene3D" id="1.10.1580.10">
    <property type="match status" value="1"/>
</dbReference>
<dbReference type="PIRSF" id="PIRSF006230">
    <property type="entry name" value="MG442"/>
    <property type="match status" value="1"/>
</dbReference>
<evidence type="ECO:0000256" key="1">
    <source>
        <dbReference type="ARBA" id="ARBA00014898"/>
    </source>
</evidence>
<dbReference type="InterPro" id="IPR027417">
    <property type="entry name" value="P-loop_NTPase"/>
</dbReference>
<feature type="binding site" evidence="5">
    <location>
        <begin position="121"/>
        <end position="126"/>
    </location>
    <ligand>
        <name>GTP</name>
        <dbReference type="ChEBI" id="CHEBI:37565"/>
    </ligand>
</feature>
<keyword evidence="2 4" id="KW-0547">Nucleotide-binding</keyword>
<proteinExistence type="inferred from homology"/>
<dbReference type="InterPro" id="IPR023179">
    <property type="entry name" value="GTP-bd_ortho_bundle_sf"/>
</dbReference>
<evidence type="ECO:0000259" key="6">
    <source>
        <dbReference type="PROSITE" id="PS51721"/>
    </source>
</evidence>
<dbReference type="GO" id="GO:0005525">
    <property type="term" value="F:GTP binding"/>
    <property type="evidence" value="ECO:0007669"/>
    <property type="project" value="UniProtKB-KW"/>
</dbReference>
<name>A0A6I5ZTH4_9FIRM</name>
<feature type="domain" description="CP-type G" evidence="6">
    <location>
        <begin position="5"/>
        <end position="169"/>
    </location>
</feature>
<dbReference type="InterPro" id="IPR030378">
    <property type="entry name" value="G_CP_dom"/>
</dbReference>
<gene>
    <name evidence="7" type="primary">rbgA</name>
    <name evidence="7" type="ORF">MGLY_24530</name>
</gene>
<dbReference type="GO" id="GO:0006412">
    <property type="term" value="P:translation"/>
    <property type="evidence" value="ECO:0007669"/>
    <property type="project" value="TreeGrafter"/>
</dbReference>
<evidence type="ECO:0000313" key="7">
    <source>
        <dbReference type="EMBL" id="QGP93056.1"/>
    </source>
</evidence>
<comment type="function">
    <text evidence="4">Required for a late step of 50S ribosomal subunit assembly. Has GTPase activity.</text>
</comment>
<keyword evidence="8" id="KW-1185">Reference proteome</keyword>
<feature type="binding site" evidence="5">
    <location>
        <position position="165"/>
    </location>
    <ligand>
        <name>GTP</name>
        <dbReference type="ChEBI" id="CHEBI:37565"/>
    </ligand>
</feature>
<evidence type="ECO:0000256" key="2">
    <source>
        <dbReference type="ARBA" id="ARBA00022741"/>
    </source>
</evidence>
<evidence type="ECO:0000256" key="5">
    <source>
        <dbReference type="PIRSR" id="PIRSR006230-1"/>
    </source>
</evidence>
<reference evidence="7 8" key="1">
    <citation type="submission" date="2019-11" db="EMBL/GenBank/DDBJ databases">
        <title>Genome sequence of Moorella glycerini DSM11254.</title>
        <authorList>
            <person name="Poehlein A."/>
            <person name="Boeer T."/>
            <person name="Daniel R."/>
        </authorList>
    </citation>
    <scope>NUCLEOTIDE SEQUENCE [LARGE SCALE GENOMIC DNA]</scope>
    <source>
        <strain evidence="7 8">DSM 11254</strain>
    </source>
</reference>
<dbReference type="RefSeq" id="WP_156274214.1">
    <property type="nucleotide sequence ID" value="NZ_CP046244.1"/>
</dbReference>
<evidence type="ECO:0000313" key="8">
    <source>
        <dbReference type="Proteomes" id="UP000425916"/>
    </source>
</evidence>
<protein>
    <recommendedName>
        <fullName evidence="1 4">Ribosome biogenesis GTPase A</fullName>
    </recommendedName>
</protein>
<dbReference type="PANTHER" id="PTHR45782:SF4">
    <property type="entry name" value="MITOCHONDRIAL RIBOSOME-ASSOCIATED GTPASE 1"/>
    <property type="match status" value="1"/>
</dbReference>
<dbReference type="GO" id="GO:0003924">
    <property type="term" value="F:GTPase activity"/>
    <property type="evidence" value="ECO:0007669"/>
    <property type="project" value="TreeGrafter"/>
</dbReference>
<dbReference type="InterPro" id="IPR006073">
    <property type="entry name" value="GTP-bd"/>
</dbReference>
<dbReference type="InterPro" id="IPR016478">
    <property type="entry name" value="GTPase_MTG1"/>
</dbReference>
<dbReference type="NCBIfam" id="TIGR03596">
    <property type="entry name" value="GTPase_YlqF"/>
    <property type="match status" value="1"/>
</dbReference>
<dbReference type="Pfam" id="PF01926">
    <property type="entry name" value="MMR_HSR1"/>
    <property type="match status" value="1"/>
</dbReference>
<dbReference type="PROSITE" id="PS51721">
    <property type="entry name" value="G_CP"/>
    <property type="match status" value="1"/>
</dbReference>
<evidence type="ECO:0000256" key="4">
    <source>
        <dbReference type="PIRNR" id="PIRNR006230"/>
    </source>
</evidence>
<dbReference type="CDD" id="cd01856">
    <property type="entry name" value="YlqF"/>
    <property type="match status" value="1"/>
</dbReference>
<dbReference type="PRINTS" id="PR00326">
    <property type="entry name" value="GTP1OBG"/>
</dbReference>
<dbReference type="InterPro" id="IPR019991">
    <property type="entry name" value="GTP-bd_ribosome_bgen"/>
</dbReference>
<evidence type="ECO:0000256" key="3">
    <source>
        <dbReference type="ARBA" id="ARBA00023134"/>
    </source>
</evidence>
<accession>A0A6I5ZTH4</accession>
<dbReference type="PANTHER" id="PTHR45782">
    <property type="entry name" value="MITOCHONDRIAL RIBOSOME-ASSOCIATED GTPASE 1"/>
    <property type="match status" value="1"/>
</dbReference>
<dbReference type="OrthoDB" id="9779790at2"/>
<dbReference type="Gene3D" id="3.40.50.300">
    <property type="entry name" value="P-loop containing nucleotide triphosphate hydrolases"/>
    <property type="match status" value="1"/>
</dbReference>
<dbReference type="AlphaFoldDB" id="A0A6I5ZTH4"/>
<dbReference type="GO" id="GO:0005737">
    <property type="term" value="C:cytoplasm"/>
    <property type="evidence" value="ECO:0007669"/>
    <property type="project" value="UniProtKB-SubCell"/>
</dbReference>
<keyword evidence="3 4" id="KW-0342">GTP-binding</keyword>
<comment type="subcellular location">
    <subcellularLocation>
        <location evidence="4">Cytoplasm</location>
    </subcellularLocation>
</comment>
<dbReference type="EMBL" id="CP046244">
    <property type="protein sequence ID" value="QGP93056.1"/>
    <property type="molecule type" value="Genomic_DNA"/>
</dbReference>
<sequence length="273" mass="29468">MPAGIKSLRQYLKVVDIVLEVADARLPAASRYPDLGTILGNRTRILVLTRADLADPVATARWLEVFQAGGTPAVALNARTGEGMRALRQQLAGTAKEKREKLAQKGLRARPLRVMALGIPNVGKSSLLNRLAGRGAARTGDRPGITRGPQWIRIEDNMELLDTPGVLWSHWQEPGTALWLGAIGCVPEGILPVTEIAGLVGAFLIGKAPEVLVTRYGITRQEAEGTDLLEAIGRRRGYLLPGGTVDQEKTALALVNDFRAGYLGRFTLELPCK</sequence>
<dbReference type="Proteomes" id="UP000425916">
    <property type="component" value="Chromosome"/>
</dbReference>
<organism evidence="7 8">
    <name type="scientific">Neomoorella glycerini</name>
    <dbReference type="NCBI Taxonomy" id="55779"/>
    <lineage>
        <taxon>Bacteria</taxon>
        <taxon>Bacillati</taxon>
        <taxon>Bacillota</taxon>
        <taxon>Clostridia</taxon>
        <taxon>Neomoorellales</taxon>
        <taxon>Neomoorellaceae</taxon>
        <taxon>Neomoorella</taxon>
    </lineage>
</organism>